<gene>
    <name evidence="2" type="ORF">AVDCRST_MAG71-3066</name>
</gene>
<comment type="similarity">
    <text evidence="1">Belongs to the CutA family.</text>
</comment>
<dbReference type="GO" id="GO:0005507">
    <property type="term" value="F:copper ion binding"/>
    <property type="evidence" value="ECO:0007669"/>
    <property type="project" value="TreeGrafter"/>
</dbReference>
<dbReference type="Pfam" id="PF03091">
    <property type="entry name" value="CutA1"/>
    <property type="match status" value="1"/>
</dbReference>
<name>A0A6J4MCS6_9GAMM</name>
<protein>
    <submittedName>
        <fullName evidence="2">Periplasmic divalent cation tolerance protein CutA</fullName>
    </submittedName>
</protein>
<dbReference type="EMBL" id="CADCUA010000735">
    <property type="protein sequence ID" value="CAA9356220.1"/>
    <property type="molecule type" value="Genomic_DNA"/>
</dbReference>
<dbReference type="PANTHER" id="PTHR23419:SF8">
    <property type="entry name" value="FI09726P"/>
    <property type="match status" value="1"/>
</dbReference>
<dbReference type="InterPro" id="IPR011322">
    <property type="entry name" value="N-reg_PII-like_a/b"/>
</dbReference>
<sequence length="107" mass="11645">MSALIVYCSCPDAATADAIASDLVQEHLAACVTALPSARSTYRWEGRIEQADEVLLLIKTVPGRLEALTERIRALHPYELPEILAVEAAGGLAPYLQWIADQTDTHD</sequence>
<dbReference type="InterPro" id="IPR004323">
    <property type="entry name" value="Ion_tolerance_CutA"/>
</dbReference>
<proteinExistence type="inferred from homology"/>
<dbReference type="AlphaFoldDB" id="A0A6J4MCS6"/>
<organism evidence="2">
    <name type="scientific">uncultured Lysobacter sp</name>
    <dbReference type="NCBI Taxonomy" id="271060"/>
    <lineage>
        <taxon>Bacteria</taxon>
        <taxon>Pseudomonadati</taxon>
        <taxon>Pseudomonadota</taxon>
        <taxon>Gammaproteobacteria</taxon>
        <taxon>Lysobacterales</taxon>
        <taxon>Lysobacteraceae</taxon>
        <taxon>Lysobacter</taxon>
        <taxon>environmental samples</taxon>
    </lineage>
</organism>
<dbReference type="Gene3D" id="3.30.70.120">
    <property type="match status" value="1"/>
</dbReference>
<dbReference type="InterPro" id="IPR015867">
    <property type="entry name" value="N-reg_PII/ATP_PRibTrfase_C"/>
</dbReference>
<dbReference type="SUPFAM" id="SSF54913">
    <property type="entry name" value="GlnB-like"/>
    <property type="match status" value="1"/>
</dbReference>
<accession>A0A6J4MCS6</accession>
<reference evidence="2" key="1">
    <citation type="submission" date="2020-02" db="EMBL/GenBank/DDBJ databases">
        <authorList>
            <person name="Meier V. D."/>
        </authorList>
    </citation>
    <scope>NUCLEOTIDE SEQUENCE</scope>
    <source>
        <strain evidence="2">AVDCRST_MAG71</strain>
    </source>
</reference>
<evidence type="ECO:0000313" key="2">
    <source>
        <dbReference type="EMBL" id="CAA9356220.1"/>
    </source>
</evidence>
<evidence type="ECO:0000256" key="1">
    <source>
        <dbReference type="ARBA" id="ARBA00010169"/>
    </source>
</evidence>
<dbReference type="PANTHER" id="PTHR23419">
    <property type="entry name" value="DIVALENT CATION TOLERANCE CUTA-RELATED"/>
    <property type="match status" value="1"/>
</dbReference>
<dbReference type="GO" id="GO:0010038">
    <property type="term" value="P:response to metal ion"/>
    <property type="evidence" value="ECO:0007669"/>
    <property type="project" value="InterPro"/>
</dbReference>